<sequence length="85" mass="10025">MDNVIQFQSRKQKTEKTRQEIYEEMAREGAALDNIQIIEVSQEESRLYQEAYEAEFQIHLDEITDRYNRLQKIKLVSSSDGEPTA</sequence>
<evidence type="ECO:0000313" key="2">
    <source>
        <dbReference type="EMBL" id="MDK5173961.1"/>
    </source>
</evidence>
<dbReference type="AlphaFoldDB" id="A0AAW6X970"/>
<protein>
    <submittedName>
        <fullName evidence="1">Uncharacterized protein</fullName>
    </submittedName>
</protein>
<proteinExistence type="predicted"/>
<dbReference type="Proteomes" id="UP001174748">
    <property type="component" value="Unassembled WGS sequence"/>
</dbReference>
<evidence type="ECO:0000313" key="4">
    <source>
        <dbReference type="Proteomes" id="UP001174748"/>
    </source>
</evidence>
<reference evidence="1" key="1">
    <citation type="submission" date="2023-01" db="EMBL/GenBank/DDBJ databases">
        <title>Genomic dissection of endemic carbapenem resistance: metallo-beta-lactamase gene dissemination through clonal, plasmid and integron transfer pathways.</title>
        <authorList>
            <person name="Macesic N."/>
        </authorList>
    </citation>
    <scope>NUCLEOTIDE SEQUENCE</scope>
    <source>
        <strain evidence="2">CPO382</strain>
        <strain evidence="1">CPO573</strain>
    </source>
</reference>
<comment type="caution">
    <text evidence="1">The sequence shown here is derived from an EMBL/GenBank/DDBJ whole genome shotgun (WGS) entry which is preliminary data.</text>
</comment>
<dbReference type="Proteomes" id="UP001173597">
    <property type="component" value="Unassembled WGS sequence"/>
</dbReference>
<organism evidence="1 3">
    <name type="scientific">Serratia nevei</name>
    <dbReference type="NCBI Taxonomy" id="2703794"/>
    <lineage>
        <taxon>Bacteria</taxon>
        <taxon>Pseudomonadati</taxon>
        <taxon>Pseudomonadota</taxon>
        <taxon>Gammaproteobacteria</taxon>
        <taxon>Enterobacterales</taxon>
        <taxon>Yersiniaceae</taxon>
        <taxon>Serratia</taxon>
    </lineage>
</organism>
<accession>A0AAW6X970</accession>
<keyword evidence="4" id="KW-1185">Reference proteome</keyword>
<dbReference type="EMBL" id="JARTOI010000087">
    <property type="protein sequence ID" value="MDK5173961.1"/>
    <property type="molecule type" value="Genomic_DNA"/>
</dbReference>
<gene>
    <name evidence="1" type="ORF">P9854_25895</name>
    <name evidence="2" type="ORF">P9921_26365</name>
</gene>
<evidence type="ECO:0000313" key="3">
    <source>
        <dbReference type="Proteomes" id="UP001173597"/>
    </source>
</evidence>
<name>A0AAW6X970_9GAMM</name>
<evidence type="ECO:0000313" key="1">
    <source>
        <dbReference type="EMBL" id="MDK4769201.1"/>
    </source>
</evidence>
<dbReference type="EMBL" id="JARTLO010000058">
    <property type="protein sequence ID" value="MDK4769201.1"/>
    <property type="molecule type" value="Genomic_DNA"/>
</dbReference>
<dbReference type="RefSeq" id="WP_099595311.1">
    <property type="nucleotide sequence ID" value="NZ_JARTLO010000058.1"/>
</dbReference>